<evidence type="ECO:0000259" key="13">
    <source>
        <dbReference type="Pfam" id="PF00593"/>
    </source>
</evidence>
<dbReference type="Gene3D" id="2.40.170.20">
    <property type="entry name" value="TonB-dependent receptor, beta-barrel domain"/>
    <property type="match status" value="1"/>
</dbReference>
<dbReference type="SUPFAM" id="SSF56935">
    <property type="entry name" value="Porins"/>
    <property type="match status" value="1"/>
</dbReference>
<accession>B3E2Z7</accession>
<keyword evidence="7 11" id="KW-0798">TonB box</keyword>
<evidence type="ECO:0000256" key="5">
    <source>
        <dbReference type="ARBA" id="ARBA00022729"/>
    </source>
</evidence>
<dbReference type="PANTHER" id="PTHR30069">
    <property type="entry name" value="TONB-DEPENDENT OUTER MEMBRANE RECEPTOR"/>
    <property type="match status" value="1"/>
</dbReference>
<evidence type="ECO:0000256" key="2">
    <source>
        <dbReference type="ARBA" id="ARBA00022448"/>
    </source>
</evidence>
<comment type="similarity">
    <text evidence="10 11">Belongs to the TonB-dependent receptor family.</text>
</comment>
<dbReference type="PANTHER" id="PTHR30069:SF53">
    <property type="entry name" value="COLICIN I RECEPTOR-RELATED"/>
    <property type="match status" value="1"/>
</dbReference>
<evidence type="ECO:0000256" key="7">
    <source>
        <dbReference type="ARBA" id="ARBA00023077"/>
    </source>
</evidence>
<name>B3E2Z7_TRIL1</name>
<dbReference type="GO" id="GO:0009279">
    <property type="term" value="C:cell outer membrane"/>
    <property type="evidence" value="ECO:0007669"/>
    <property type="project" value="UniProtKB-SubCell"/>
</dbReference>
<evidence type="ECO:0000313" key="15">
    <source>
        <dbReference type="EMBL" id="ACD97257.1"/>
    </source>
</evidence>
<sequence length="634" mass="69894">MKRSRQKYAVALGLILAVCGSAMAEEKTTQLGEVVVTATRDEVPIEQVGSSITVVTAKEIEQQQKRTVADALRMVPGLDLVRTDSFGGTTAVFMRGAKSEHTLVLIDGIQINDPSSTGGGYNFSNLTTDNIERIEILRGPQSTLYGSHAIGGVINIITKRGDGKLKGFLSAEGGSFATARESAGLNGGNDLLQYSLSVSRLDTGGVSAAGERYGNVERDGYQNTAVAGRLGITPTTNSEIDLTLRYDRSRTSVDNGGGAGKDDPNHVMKSDELFFRTQGWLSLFNGLWDQKLGVSFSDISWRDDNDRDSAHPNDLLRSSFHGQSVKLDWQHTLKLHKTTTLVVGAETTEENGKSDYYSESMFGPYTSTWDERFARTTGVYLQDQLNLFDAWFSTLGVRVDDHSKFGTEATYRFTTAYLIKQTDTRLKGSYGTGFKAPSLYQLYSSYGSPDLKPDKSIGWDVGVEQGLPFMKTTLGATWFRNEYSQMIDFDMTTWKYTNVAKAHTHGLELTAALQPVDDLTLKAAYTYLETRDDISGKQLVRRPKNKASFDINYSFLKKANINLGVIYVGTRYADTANTQKMKDYMLVNLAGSYDLTKNLQLFGRVDNLFDRQYEEVAGYGTPGIGAYGGVKVSF</sequence>
<comment type="subcellular location">
    <subcellularLocation>
        <location evidence="1 10">Cell outer membrane</location>
        <topology evidence="1 10">Multi-pass membrane protein</topology>
    </subcellularLocation>
</comment>
<dbReference type="OrthoDB" id="9800913at2"/>
<dbReference type="InterPro" id="IPR012910">
    <property type="entry name" value="Plug_dom"/>
</dbReference>
<evidence type="ECO:0000256" key="3">
    <source>
        <dbReference type="ARBA" id="ARBA00022452"/>
    </source>
</evidence>
<dbReference type="Gene3D" id="2.170.130.10">
    <property type="entry name" value="TonB-dependent receptor, plug domain"/>
    <property type="match status" value="1"/>
</dbReference>
<dbReference type="InterPro" id="IPR036942">
    <property type="entry name" value="Beta-barrel_TonB_sf"/>
</dbReference>
<dbReference type="Pfam" id="PF00593">
    <property type="entry name" value="TonB_dep_Rec_b-barrel"/>
    <property type="match status" value="1"/>
</dbReference>
<keyword evidence="9 10" id="KW-0998">Cell outer membrane</keyword>
<dbReference type="InterPro" id="IPR037066">
    <property type="entry name" value="Plug_dom_sf"/>
</dbReference>
<keyword evidence="8 10" id="KW-0472">Membrane</keyword>
<feature type="chain" id="PRO_5002787492" evidence="12">
    <location>
        <begin position="25"/>
        <end position="634"/>
    </location>
</feature>
<dbReference type="Pfam" id="PF07715">
    <property type="entry name" value="Plug"/>
    <property type="match status" value="1"/>
</dbReference>
<feature type="signal peptide" evidence="12">
    <location>
        <begin position="1"/>
        <end position="24"/>
    </location>
</feature>
<dbReference type="KEGG" id="glo:Glov_3556"/>
<evidence type="ECO:0000256" key="8">
    <source>
        <dbReference type="ARBA" id="ARBA00023136"/>
    </source>
</evidence>
<dbReference type="Proteomes" id="UP000002420">
    <property type="component" value="Chromosome"/>
</dbReference>
<keyword evidence="4 10" id="KW-0812">Transmembrane</keyword>
<dbReference type="GO" id="GO:0015889">
    <property type="term" value="P:cobalamin transport"/>
    <property type="evidence" value="ECO:0007669"/>
    <property type="project" value="TreeGrafter"/>
</dbReference>
<dbReference type="PROSITE" id="PS52016">
    <property type="entry name" value="TONB_DEPENDENT_REC_3"/>
    <property type="match status" value="1"/>
</dbReference>
<dbReference type="eggNOG" id="COG4206">
    <property type="taxonomic scope" value="Bacteria"/>
</dbReference>
<evidence type="ECO:0000313" key="16">
    <source>
        <dbReference type="Proteomes" id="UP000002420"/>
    </source>
</evidence>
<dbReference type="InterPro" id="IPR039426">
    <property type="entry name" value="TonB-dep_rcpt-like"/>
</dbReference>
<keyword evidence="15" id="KW-0675">Receptor</keyword>
<keyword evidence="5 12" id="KW-0732">Signal</keyword>
<feature type="domain" description="TonB-dependent receptor plug" evidence="14">
    <location>
        <begin position="46"/>
        <end position="153"/>
    </location>
</feature>
<evidence type="ECO:0000256" key="11">
    <source>
        <dbReference type="RuleBase" id="RU003357"/>
    </source>
</evidence>
<keyword evidence="2 10" id="KW-0813">Transport</keyword>
<organism evidence="15 16">
    <name type="scientific">Trichlorobacter lovleyi (strain ATCC BAA-1151 / DSM 17278 / SZ)</name>
    <name type="common">Geobacter lovleyi</name>
    <dbReference type="NCBI Taxonomy" id="398767"/>
    <lineage>
        <taxon>Bacteria</taxon>
        <taxon>Pseudomonadati</taxon>
        <taxon>Thermodesulfobacteriota</taxon>
        <taxon>Desulfuromonadia</taxon>
        <taxon>Geobacterales</taxon>
        <taxon>Geobacteraceae</taxon>
        <taxon>Trichlorobacter</taxon>
    </lineage>
</organism>
<keyword evidence="6" id="KW-0406">Ion transport</keyword>
<evidence type="ECO:0000256" key="9">
    <source>
        <dbReference type="ARBA" id="ARBA00023237"/>
    </source>
</evidence>
<dbReference type="InterPro" id="IPR000531">
    <property type="entry name" value="Beta-barrel_TonB"/>
</dbReference>
<evidence type="ECO:0000256" key="12">
    <source>
        <dbReference type="SAM" id="SignalP"/>
    </source>
</evidence>
<reference evidence="15 16" key="1">
    <citation type="submission" date="2008-05" db="EMBL/GenBank/DDBJ databases">
        <title>Complete sequence of chromosome of Geobacter lovleyi SZ.</title>
        <authorList>
            <consortium name="US DOE Joint Genome Institute"/>
            <person name="Lucas S."/>
            <person name="Copeland A."/>
            <person name="Lapidus A."/>
            <person name="Glavina del Rio T."/>
            <person name="Dalin E."/>
            <person name="Tice H."/>
            <person name="Bruce D."/>
            <person name="Goodwin L."/>
            <person name="Pitluck S."/>
            <person name="Chertkov O."/>
            <person name="Meincke L."/>
            <person name="Brettin T."/>
            <person name="Detter J.C."/>
            <person name="Han C."/>
            <person name="Tapia R."/>
            <person name="Kuske C.R."/>
            <person name="Schmutz J."/>
            <person name="Larimer F."/>
            <person name="Land M."/>
            <person name="Hauser L."/>
            <person name="Kyrpides N."/>
            <person name="Mikhailova N."/>
            <person name="Sung Y."/>
            <person name="Fletcher K.E."/>
            <person name="Ritalahti K.M."/>
            <person name="Loeffler F.E."/>
            <person name="Richardson P."/>
        </authorList>
    </citation>
    <scope>NUCLEOTIDE SEQUENCE [LARGE SCALE GENOMIC DNA]</scope>
    <source>
        <strain evidence="16">ATCC BAA-1151 / DSM 17278 / SZ</strain>
    </source>
</reference>
<proteinExistence type="inferred from homology"/>
<gene>
    <name evidence="15" type="ordered locus">Glov_3556</name>
</gene>
<protein>
    <submittedName>
        <fullName evidence="15">TonB-dependent receptor plug</fullName>
    </submittedName>
</protein>
<evidence type="ECO:0000256" key="1">
    <source>
        <dbReference type="ARBA" id="ARBA00004571"/>
    </source>
</evidence>
<dbReference type="AlphaFoldDB" id="B3E2Z7"/>
<dbReference type="STRING" id="398767.Glov_3556"/>
<dbReference type="HOGENOM" id="CLU_008287_18_5_7"/>
<evidence type="ECO:0000259" key="14">
    <source>
        <dbReference type="Pfam" id="PF07715"/>
    </source>
</evidence>
<evidence type="ECO:0000256" key="10">
    <source>
        <dbReference type="PROSITE-ProRule" id="PRU01360"/>
    </source>
</evidence>
<dbReference type="GO" id="GO:0006811">
    <property type="term" value="P:monoatomic ion transport"/>
    <property type="evidence" value="ECO:0007669"/>
    <property type="project" value="UniProtKB-KW"/>
</dbReference>
<evidence type="ECO:0000256" key="6">
    <source>
        <dbReference type="ARBA" id="ARBA00023065"/>
    </source>
</evidence>
<dbReference type="CDD" id="cd01347">
    <property type="entry name" value="ligand_gated_channel"/>
    <property type="match status" value="1"/>
</dbReference>
<feature type="domain" description="TonB-dependent receptor-like beta-barrel" evidence="13">
    <location>
        <begin position="284"/>
        <end position="608"/>
    </location>
</feature>
<dbReference type="EMBL" id="CP001089">
    <property type="protein sequence ID" value="ACD97257.1"/>
    <property type="molecule type" value="Genomic_DNA"/>
</dbReference>
<keyword evidence="16" id="KW-1185">Reference proteome</keyword>
<dbReference type="RefSeq" id="WP_012471575.1">
    <property type="nucleotide sequence ID" value="NC_010814.1"/>
</dbReference>
<keyword evidence="3 10" id="KW-1134">Transmembrane beta strand</keyword>
<evidence type="ECO:0000256" key="4">
    <source>
        <dbReference type="ARBA" id="ARBA00022692"/>
    </source>
</evidence>